<proteinExistence type="inferred from homology"/>
<dbReference type="GO" id="GO:0043953">
    <property type="term" value="P:protein transport by the Tat complex"/>
    <property type="evidence" value="ECO:0007669"/>
    <property type="project" value="UniProtKB-UniRule"/>
</dbReference>
<evidence type="ECO:0000256" key="4">
    <source>
        <dbReference type="ARBA" id="ARBA00023136"/>
    </source>
</evidence>
<reference evidence="6 7" key="1">
    <citation type="submission" date="2020-08" db="EMBL/GenBank/DDBJ databases">
        <title>Genomic Encyclopedia of Type Strains, Phase IV (KMG-IV): sequencing the most valuable type-strain genomes for metagenomic binning, comparative biology and taxonomic classification.</title>
        <authorList>
            <person name="Goeker M."/>
        </authorList>
    </citation>
    <scope>NUCLEOTIDE SEQUENCE [LARGE SCALE GENOMIC DNA]</scope>
    <source>
        <strain evidence="6 7">DSM 24696</strain>
    </source>
</reference>
<keyword evidence="4 5" id="KW-0472">Membrane</keyword>
<feature type="transmembrane region" description="Helical" evidence="5">
    <location>
        <begin position="21"/>
        <end position="44"/>
    </location>
</feature>
<dbReference type="Proteomes" id="UP000551878">
    <property type="component" value="Unassembled WGS sequence"/>
</dbReference>
<gene>
    <name evidence="5" type="primary">tatC</name>
    <name evidence="6" type="ORF">HNQ41_001802</name>
</gene>
<comment type="subunit">
    <text evidence="5">Forms a complex with TatA.</text>
</comment>
<comment type="similarity">
    <text evidence="5">Belongs to the TatC family.</text>
</comment>
<feature type="transmembrane region" description="Helical" evidence="5">
    <location>
        <begin position="103"/>
        <end position="125"/>
    </location>
</feature>
<keyword evidence="2 5" id="KW-0812">Transmembrane</keyword>
<dbReference type="EMBL" id="JACHHB010000007">
    <property type="protein sequence ID" value="MBB5173613.1"/>
    <property type="molecule type" value="Genomic_DNA"/>
</dbReference>
<feature type="transmembrane region" description="Helical" evidence="5">
    <location>
        <begin position="214"/>
        <end position="233"/>
    </location>
</feature>
<accession>A0A840QQL0</accession>
<organism evidence="6 7">
    <name type="scientific">Texcoconibacillus texcoconensis</name>
    <dbReference type="NCBI Taxonomy" id="1095777"/>
    <lineage>
        <taxon>Bacteria</taxon>
        <taxon>Bacillati</taxon>
        <taxon>Bacillota</taxon>
        <taxon>Bacilli</taxon>
        <taxon>Bacillales</taxon>
        <taxon>Bacillaceae</taxon>
        <taxon>Texcoconibacillus</taxon>
    </lineage>
</organism>
<evidence type="ECO:0000256" key="2">
    <source>
        <dbReference type="ARBA" id="ARBA00022692"/>
    </source>
</evidence>
<dbReference type="PANTHER" id="PTHR30371">
    <property type="entry name" value="SEC-INDEPENDENT PROTEIN TRANSLOCASE PROTEIN TATC"/>
    <property type="match status" value="1"/>
</dbReference>
<dbReference type="NCBIfam" id="TIGR00945">
    <property type="entry name" value="tatC"/>
    <property type="match status" value="1"/>
</dbReference>
<dbReference type="HAMAP" id="MF_00902">
    <property type="entry name" value="TatC"/>
    <property type="match status" value="1"/>
</dbReference>
<comment type="caution">
    <text evidence="6">The sequence shown here is derived from an EMBL/GenBank/DDBJ whole genome shotgun (WGS) entry which is preliminary data.</text>
</comment>
<keyword evidence="3 5" id="KW-1133">Transmembrane helix</keyword>
<dbReference type="InterPro" id="IPR002033">
    <property type="entry name" value="TatC"/>
</dbReference>
<keyword evidence="5" id="KW-0811">Translocation</keyword>
<comment type="function">
    <text evidence="5">Part of the twin-arginine translocation (Tat) system that transports large folded proteins containing a characteristic twin-arginine motif in their signal peptide across membranes.</text>
</comment>
<name>A0A840QQL0_9BACI</name>
<dbReference type="PANTHER" id="PTHR30371:SF4">
    <property type="entry name" value="SEC-INDEPENDENT PROTEIN TRANSLOCASE PROTEIN TATCD"/>
    <property type="match status" value="1"/>
</dbReference>
<keyword evidence="5" id="KW-0813">Transport</keyword>
<evidence type="ECO:0000256" key="5">
    <source>
        <dbReference type="HAMAP-Rule" id="MF_00902"/>
    </source>
</evidence>
<evidence type="ECO:0000256" key="1">
    <source>
        <dbReference type="ARBA" id="ARBA00004141"/>
    </source>
</evidence>
<feature type="transmembrane region" description="Helical" evidence="5">
    <location>
        <begin position="153"/>
        <end position="179"/>
    </location>
</feature>
<dbReference type="RefSeq" id="WP_184664062.1">
    <property type="nucleotide sequence ID" value="NZ_JACHHB010000007.1"/>
</dbReference>
<feature type="transmembrane region" description="Helical" evidence="5">
    <location>
        <begin position="191"/>
        <end position="208"/>
    </location>
</feature>
<feature type="transmembrane region" description="Helical" evidence="5">
    <location>
        <begin position="64"/>
        <end position="91"/>
    </location>
</feature>
<keyword evidence="5" id="KW-0653">Protein transport</keyword>
<dbReference type="AlphaFoldDB" id="A0A840QQL0"/>
<dbReference type="Pfam" id="PF00902">
    <property type="entry name" value="TatC"/>
    <property type="match status" value="1"/>
</dbReference>
<sequence>MTEENMNILDHLDELRKRIMVVLTTFILIFIIAFIFVGDIYDWFVKDLEAIGMTLTVLGPFDIIWVYLYLAGVIAIMVSIPILLWQIWSFIRPALTKKEQKVSLLYIPFSLLLFILGLTFGYFIVRPLVLNFLIGLGEGDFQMMFTTKEYFKFVIRMTVPFSILFEMPLVIMFLTNIGVVTPEGLKRNRKYAFFGLVVISVLVSPPDFVSDVLVIIPLYILYEISIRLSALVFRKRERIDTDDR</sequence>
<keyword evidence="7" id="KW-1185">Reference proteome</keyword>
<protein>
    <recommendedName>
        <fullName evidence="5">Sec-independent protein translocase protein TatC</fullName>
    </recommendedName>
</protein>
<evidence type="ECO:0000313" key="7">
    <source>
        <dbReference type="Proteomes" id="UP000551878"/>
    </source>
</evidence>
<dbReference type="PRINTS" id="PR01840">
    <property type="entry name" value="TATCFAMILY"/>
</dbReference>
<dbReference type="GO" id="GO:0033281">
    <property type="term" value="C:TAT protein transport complex"/>
    <property type="evidence" value="ECO:0007669"/>
    <property type="project" value="UniProtKB-UniRule"/>
</dbReference>
<keyword evidence="5" id="KW-1003">Cell membrane</keyword>
<evidence type="ECO:0000256" key="3">
    <source>
        <dbReference type="ARBA" id="ARBA00022989"/>
    </source>
</evidence>
<evidence type="ECO:0000313" key="6">
    <source>
        <dbReference type="EMBL" id="MBB5173613.1"/>
    </source>
</evidence>
<comment type="subcellular location">
    <subcellularLocation>
        <location evidence="5">Cell membrane</location>
        <topology evidence="5">Multi-pass membrane protein</topology>
    </subcellularLocation>
    <subcellularLocation>
        <location evidence="1">Membrane</location>
        <topology evidence="1">Multi-pass membrane protein</topology>
    </subcellularLocation>
</comment>
<dbReference type="GO" id="GO:0009977">
    <property type="term" value="F:proton motive force dependent protein transmembrane transporter activity"/>
    <property type="evidence" value="ECO:0007669"/>
    <property type="project" value="TreeGrafter"/>
</dbReference>
<dbReference type="GO" id="GO:0065002">
    <property type="term" value="P:intracellular protein transmembrane transport"/>
    <property type="evidence" value="ECO:0007669"/>
    <property type="project" value="TreeGrafter"/>
</dbReference>